<dbReference type="InParanoid" id="A0A1X7UUN6"/>
<proteinExistence type="predicted"/>
<protein>
    <submittedName>
        <fullName evidence="1">Uncharacterized protein</fullName>
    </submittedName>
</protein>
<name>A0A1X7UUN6_AMPQE</name>
<evidence type="ECO:0000313" key="1">
    <source>
        <dbReference type="EnsemblMetazoa" id="Aqu2.1.31690_001"/>
    </source>
</evidence>
<dbReference type="AlphaFoldDB" id="A0A1X7UUN6"/>
<reference evidence="1" key="1">
    <citation type="submission" date="2017-05" db="UniProtKB">
        <authorList>
            <consortium name="EnsemblMetazoa"/>
        </authorList>
    </citation>
    <scope>IDENTIFICATION</scope>
</reference>
<organism evidence="1">
    <name type="scientific">Amphimedon queenslandica</name>
    <name type="common">Sponge</name>
    <dbReference type="NCBI Taxonomy" id="400682"/>
    <lineage>
        <taxon>Eukaryota</taxon>
        <taxon>Metazoa</taxon>
        <taxon>Porifera</taxon>
        <taxon>Demospongiae</taxon>
        <taxon>Heteroscleromorpha</taxon>
        <taxon>Haplosclerida</taxon>
        <taxon>Niphatidae</taxon>
        <taxon>Amphimedon</taxon>
    </lineage>
</organism>
<sequence length="107" mass="11440">MVGDICLGCCCGCPYPETVSRILLAINAPAGQSISKEPHKLVPCQGVAILVNKKGARYGAWASRQELQQRLYWAEVGACLTEITNEPLPNGSVLDLCRAILIDVGAE</sequence>
<dbReference type="EnsemblMetazoa" id="Aqu2.1.31690_001">
    <property type="protein sequence ID" value="Aqu2.1.31690_001"/>
    <property type="gene ID" value="Aqu2.1.31690"/>
</dbReference>
<accession>A0A1X7UUN6</accession>